<keyword evidence="4" id="KW-1185">Reference proteome</keyword>
<keyword evidence="1" id="KW-0812">Transmembrane</keyword>
<evidence type="ECO:0000256" key="1">
    <source>
        <dbReference type="SAM" id="Phobius"/>
    </source>
</evidence>
<proteinExistence type="predicted"/>
<protein>
    <submittedName>
        <fullName evidence="3">VanZ family protein</fullName>
    </submittedName>
</protein>
<organism evidence="3 4">
    <name type="scientific">Actinomyces weissii</name>
    <dbReference type="NCBI Taxonomy" id="675090"/>
    <lineage>
        <taxon>Bacteria</taxon>
        <taxon>Bacillati</taxon>
        <taxon>Actinomycetota</taxon>
        <taxon>Actinomycetes</taxon>
        <taxon>Actinomycetales</taxon>
        <taxon>Actinomycetaceae</taxon>
        <taxon>Actinomyces</taxon>
    </lineage>
</organism>
<gene>
    <name evidence="3" type="ORF">JG540_00150</name>
</gene>
<evidence type="ECO:0000313" key="4">
    <source>
        <dbReference type="Proteomes" id="UP000595895"/>
    </source>
</evidence>
<keyword evidence="1" id="KW-0472">Membrane</keyword>
<reference evidence="3 4" key="1">
    <citation type="submission" date="2020-12" db="EMBL/GenBank/DDBJ databases">
        <authorList>
            <person name="Zhou J."/>
        </authorList>
    </citation>
    <scope>NUCLEOTIDE SEQUENCE [LARGE SCALE GENOMIC DNA]</scope>
    <source>
        <strain evidence="3 4">CCUG 61299</strain>
    </source>
</reference>
<dbReference type="Pfam" id="PF04892">
    <property type="entry name" value="VanZ"/>
    <property type="match status" value="1"/>
</dbReference>
<feature type="transmembrane region" description="Helical" evidence="1">
    <location>
        <begin position="70"/>
        <end position="88"/>
    </location>
</feature>
<feature type="transmembrane region" description="Helical" evidence="1">
    <location>
        <begin position="108"/>
        <end position="126"/>
    </location>
</feature>
<name>A0A7T7S304_9ACTO</name>
<dbReference type="InterPro" id="IPR006976">
    <property type="entry name" value="VanZ-like"/>
</dbReference>
<accession>A0A7T7S304</accession>
<evidence type="ECO:0000259" key="2">
    <source>
        <dbReference type="Pfam" id="PF04892"/>
    </source>
</evidence>
<feature type="domain" description="VanZ-like" evidence="2">
    <location>
        <begin position="7"/>
        <end position="115"/>
    </location>
</feature>
<evidence type="ECO:0000313" key="3">
    <source>
        <dbReference type="EMBL" id="QQM68235.1"/>
    </source>
</evidence>
<dbReference type="AlphaFoldDB" id="A0A7T7S304"/>
<sequence>MVRAAWLAYLLVVLVAVLWPSGEEVSGFKETVGPPPLTAEHKDTFLNLVMLLPLTALGLLGWPRLGPWRWLLAGVLFAVAAEATQYALPALTRRASLANVVENSAGAGAGVLLAAALLSCWPLLTARAGRAS</sequence>
<dbReference type="KEGG" id="awe:JG540_00150"/>
<keyword evidence="1" id="KW-1133">Transmembrane helix</keyword>
<dbReference type="Proteomes" id="UP000595895">
    <property type="component" value="Chromosome"/>
</dbReference>
<feature type="transmembrane region" description="Helical" evidence="1">
    <location>
        <begin position="44"/>
        <end position="63"/>
    </location>
</feature>
<dbReference type="EMBL" id="CP066802">
    <property type="protein sequence ID" value="QQM68235.1"/>
    <property type="molecule type" value="Genomic_DNA"/>
</dbReference>